<dbReference type="EC" id="4.1.1.5" evidence="4 9"/>
<protein>
    <recommendedName>
        <fullName evidence="5 9">Alpha-acetolactate decarboxylase</fullName>
        <ecNumber evidence="4 9">4.1.1.5</ecNumber>
    </recommendedName>
</protein>
<dbReference type="GO" id="GO:0047605">
    <property type="term" value="F:acetolactate decarboxylase activity"/>
    <property type="evidence" value="ECO:0007669"/>
    <property type="project" value="UniProtKB-UniRule"/>
</dbReference>
<evidence type="ECO:0000256" key="7">
    <source>
        <dbReference type="ARBA" id="ARBA00023061"/>
    </source>
</evidence>
<comment type="caution">
    <text evidence="10">The sequence shown here is derived from an EMBL/GenBank/DDBJ whole genome shotgun (WGS) entry which is preliminary data.</text>
</comment>
<keyword evidence="11" id="KW-1185">Reference proteome</keyword>
<evidence type="ECO:0000256" key="9">
    <source>
        <dbReference type="PIRNR" id="PIRNR001332"/>
    </source>
</evidence>
<dbReference type="CDD" id="cd17299">
    <property type="entry name" value="acetolactate_decarboxylase"/>
    <property type="match status" value="1"/>
</dbReference>
<dbReference type="EMBL" id="JXCY01000001">
    <property type="protein sequence ID" value="KOY77663.1"/>
    <property type="molecule type" value="Genomic_DNA"/>
</dbReference>
<dbReference type="UniPathway" id="UPA00626">
    <property type="reaction ID" value="UER00678"/>
</dbReference>
<accession>A0A0M9DD67</accession>
<organism evidence="10 11">
    <name type="scientific">Apilactobacillus kunkeei</name>
    <dbReference type="NCBI Taxonomy" id="148814"/>
    <lineage>
        <taxon>Bacteria</taxon>
        <taxon>Bacillati</taxon>
        <taxon>Bacillota</taxon>
        <taxon>Bacilli</taxon>
        <taxon>Lactobacillales</taxon>
        <taxon>Lactobacillaceae</taxon>
        <taxon>Apilactobacillus</taxon>
    </lineage>
</organism>
<reference evidence="10 11" key="1">
    <citation type="journal article" date="2015" name="Genome Biol. Evol.">
        <title>Functionally Structured Genomes in Lactobacillus kunkeei Colonizing the Honey Crop and Food Products of Honeybees and Stingless Bees.</title>
        <authorList>
            <person name="Tamarit D."/>
            <person name="Ellegaard K.M."/>
            <person name="Wikander J."/>
            <person name="Olofsson T."/>
            <person name="Vasquez A."/>
            <person name="Andersson S.G."/>
        </authorList>
    </citation>
    <scope>NUCLEOTIDE SEQUENCE [LARGE SCALE GENOMIC DNA]</scope>
    <source>
        <strain evidence="10 11">LAko</strain>
    </source>
</reference>
<sequence>MQNTNQLFQNGTGAIVVPGLFDGTLSIKDLLLHGDTGIGSGDGLDGELIIIDGKPYKIDGDGNVTIVSDDFTVPFGNAHFADFKDFEVKDNLSIDELNDAIFNEAKLQNTQFAIKLHGTFQSVKVRSVYKQSKPYPNLIKTAESEHIFNGENITGTIIGYYNPSPFSQIAVYGFHMHFIADDLSIGGHLSDFRNFNGEFGIQKFNQFILQLPTDNKEFLEHDFSKDDIEGAINQTER</sequence>
<dbReference type="AlphaFoldDB" id="A0A0M9DD67"/>
<evidence type="ECO:0000256" key="2">
    <source>
        <dbReference type="ARBA" id="ARBA00005170"/>
    </source>
</evidence>
<comment type="pathway">
    <text evidence="2 9">Polyol metabolism; (R,R)-butane-2,3-diol biosynthesis; (R,R)-butane-2,3-diol from pyruvate: step 2/3.</text>
</comment>
<keyword evidence="8 9" id="KW-0456">Lyase</keyword>
<evidence type="ECO:0000256" key="3">
    <source>
        <dbReference type="ARBA" id="ARBA00007106"/>
    </source>
</evidence>
<dbReference type="Pfam" id="PF03306">
    <property type="entry name" value="AAL_decarboxy"/>
    <property type="match status" value="1"/>
</dbReference>
<keyword evidence="6 9" id="KW-0210">Decarboxylase</keyword>
<dbReference type="PANTHER" id="PTHR35524:SF1">
    <property type="entry name" value="ALPHA-ACETOLACTATE DECARBOXYLASE"/>
    <property type="match status" value="1"/>
</dbReference>
<evidence type="ECO:0000256" key="6">
    <source>
        <dbReference type="ARBA" id="ARBA00022793"/>
    </source>
</evidence>
<dbReference type="Gene3D" id="3.30.1330.80">
    <property type="entry name" value="Hypothetical protein, similar to alpha- acetolactate decarboxylase, domain 2"/>
    <property type="match status" value="2"/>
</dbReference>
<dbReference type="SUPFAM" id="SSF117856">
    <property type="entry name" value="AF0104/ALDC/Ptd012-like"/>
    <property type="match status" value="1"/>
</dbReference>
<dbReference type="InterPro" id="IPR005128">
    <property type="entry name" value="Acetolactate_a_deCO2ase"/>
</dbReference>
<evidence type="ECO:0000256" key="4">
    <source>
        <dbReference type="ARBA" id="ARBA00013204"/>
    </source>
</evidence>
<dbReference type="GO" id="GO:0045151">
    <property type="term" value="P:acetoin biosynthetic process"/>
    <property type="evidence" value="ECO:0007669"/>
    <property type="project" value="UniProtKB-UniRule"/>
</dbReference>
<keyword evidence="7 9" id="KW-0005">Acetoin biosynthesis</keyword>
<dbReference type="PIRSF" id="PIRSF001332">
    <property type="entry name" value="Acetolac_decarb"/>
    <property type="match status" value="1"/>
</dbReference>
<evidence type="ECO:0000256" key="8">
    <source>
        <dbReference type="ARBA" id="ARBA00023239"/>
    </source>
</evidence>
<name>A0A0M9DD67_9LACO</name>
<evidence type="ECO:0000256" key="5">
    <source>
        <dbReference type="ARBA" id="ARBA00020164"/>
    </source>
</evidence>
<comment type="catalytic activity">
    <reaction evidence="1 9">
        <text>(2S)-2-acetolactate + H(+) = (R)-acetoin + CO2</text>
        <dbReference type="Rhea" id="RHEA:21580"/>
        <dbReference type="ChEBI" id="CHEBI:15378"/>
        <dbReference type="ChEBI" id="CHEBI:15686"/>
        <dbReference type="ChEBI" id="CHEBI:16526"/>
        <dbReference type="ChEBI" id="CHEBI:58476"/>
        <dbReference type="EC" id="4.1.1.5"/>
    </reaction>
</comment>
<proteinExistence type="inferred from homology"/>
<dbReference type="PANTHER" id="PTHR35524">
    <property type="entry name" value="ALPHA-ACETOLACTATE DECARBOXYLASE"/>
    <property type="match status" value="1"/>
</dbReference>
<dbReference type="Proteomes" id="UP000037778">
    <property type="component" value="Unassembled WGS sequence"/>
</dbReference>
<comment type="similarity">
    <text evidence="3 9">Belongs to the alpha-acetolactate decarboxylase family.</text>
</comment>
<evidence type="ECO:0000256" key="1">
    <source>
        <dbReference type="ARBA" id="ARBA00001784"/>
    </source>
</evidence>
<evidence type="ECO:0000313" key="11">
    <source>
        <dbReference type="Proteomes" id="UP000037778"/>
    </source>
</evidence>
<evidence type="ECO:0000313" key="10">
    <source>
        <dbReference type="EMBL" id="KOY77663.1"/>
    </source>
</evidence>
<dbReference type="RefSeq" id="WP_053791265.1">
    <property type="nucleotide sequence ID" value="NZ_JXCY01000001.1"/>
</dbReference>
<dbReference type="PATRIC" id="fig|148814.8.peg.33"/>
<gene>
    <name evidence="10" type="ORF">RZ71_04960</name>
</gene>
<dbReference type="NCBIfam" id="TIGR01252">
    <property type="entry name" value="acetolac_decarb"/>
    <property type="match status" value="1"/>
</dbReference>